<dbReference type="InterPro" id="IPR006076">
    <property type="entry name" value="FAD-dep_OxRdtase"/>
</dbReference>
<dbReference type="OrthoDB" id="9801699at2"/>
<dbReference type="GO" id="GO:0047545">
    <property type="term" value="F:(S)-2-hydroxyglutarate dehydrogenase activity"/>
    <property type="evidence" value="ECO:0007669"/>
    <property type="project" value="TreeGrafter"/>
</dbReference>
<evidence type="ECO:0000256" key="1">
    <source>
        <dbReference type="ARBA" id="ARBA00001974"/>
    </source>
</evidence>
<dbReference type="SUPFAM" id="SSF51905">
    <property type="entry name" value="FAD/NAD(P)-binding domain"/>
    <property type="match status" value="1"/>
</dbReference>
<name>A0A2A9E2J6_9MICO</name>
<evidence type="ECO:0000259" key="6">
    <source>
        <dbReference type="Pfam" id="PF01266"/>
    </source>
</evidence>
<reference evidence="7 8" key="1">
    <citation type="submission" date="2017-10" db="EMBL/GenBank/DDBJ databases">
        <title>Sequencing the genomes of 1000 actinobacteria strains.</title>
        <authorList>
            <person name="Klenk H.-P."/>
        </authorList>
    </citation>
    <scope>NUCLEOTIDE SEQUENCE [LARGE SCALE GENOMIC DNA]</scope>
    <source>
        <strain evidence="7 8">DSM 18966</strain>
    </source>
</reference>
<evidence type="ECO:0000313" key="8">
    <source>
        <dbReference type="Proteomes" id="UP000225548"/>
    </source>
</evidence>
<keyword evidence="3" id="KW-0274">FAD</keyword>
<dbReference type="Gene3D" id="3.30.9.10">
    <property type="entry name" value="D-Amino Acid Oxidase, subunit A, domain 2"/>
    <property type="match status" value="1"/>
</dbReference>
<dbReference type="NCBIfam" id="NF008726">
    <property type="entry name" value="PRK11728.1"/>
    <property type="match status" value="1"/>
</dbReference>
<comment type="cofactor">
    <cofactor evidence="1">
        <name>FAD</name>
        <dbReference type="ChEBI" id="CHEBI:57692"/>
    </cofactor>
</comment>
<comment type="similarity">
    <text evidence="5">Belongs to the L2HGDH family.</text>
</comment>
<dbReference type="Gene3D" id="3.50.50.60">
    <property type="entry name" value="FAD/NAD(P)-binding domain"/>
    <property type="match status" value="1"/>
</dbReference>
<accession>A0A2A9E2J6</accession>
<dbReference type="Proteomes" id="UP000225548">
    <property type="component" value="Unassembled WGS sequence"/>
</dbReference>
<dbReference type="Pfam" id="PF01266">
    <property type="entry name" value="DAO"/>
    <property type="match status" value="1"/>
</dbReference>
<sequence>MAHVVVVGSGIVGLATAARLAGRGDRVTVLEKEPELAAHQTGRNSGVIHSGLYYPPGSLKATLGTAGAASMTAFAAEHGVAVRTTGKLVVAVTPDELPRLTVLAERAAANGVPARLVSAAEAREIEPEVACVAALHVESTGIVDYPAVCRALARAVQDAGGEVLLGRAFVSARSPSDASQPLRVTFVQDGEPRETAADSLVVCGGLHADRLARACGVEPGARIVPFRGEYFELAPEAAGLVNGLVYPVPDPRFPFLGVHLTTMVHGGVHAGPNAVWALAREGYRWRDVDVRDVADALCWPGLWRLGARNVAPGTREVARSMSRSLFAKSLSRLVPGISRNDLVPSPSGVRAQALGRDGRLVDDFLLASGPRQVHVINAPSPAATAALEIAAHVVDVLDRVTERTAA</sequence>
<evidence type="ECO:0000256" key="5">
    <source>
        <dbReference type="ARBA" id="ARBA00037941"/>
    </source>
</evidence>
<evidence type="ECO:0000313" key="7">
    <source>
        <dbReference type="EMBL" id="PFG32432.1"/>
    </source>
</evidence>
<proteinExistence type="inferred from homology"/>
<keyword evidence="8" id="KW-1185">Reference proteome</keyword>
<dbReference type="PANTHER" id="PTHR43104">
    <property type="entry name" value="L-2-HYDROXYGLUTARATE DEHYDROGENASE, MITOCHONDRIAL"/>
    <property type="match status" value="1"/>
</dbReference>
<gene>
    <name evidence="7" type="ORF">ATL42_0271</name>
</gene>
<dbReference type="InterPro" id="IPR036188">
    <property type="entry name" value="FAD/NAD-bd_sf"/>
</dbReference>
<dbReference type="RefSeq" id="WP_098453806.1">
    <property type="nucleotide sequence ID" value="NZ_PDJG01000001.1"/>
</dbReference>
<protein>
    <submittedName>
        <fullName evidence="7">L-2-hydroxyglutarate oxidase</fullName>
    </submittedName>
</protein>
<evidence type="ECO:0000256" key="2">
    <source>
        <dbReference type="ARBA" id="ARBA00022630"/>
    </source>
</evidence>
<dbReference type="AlphaFoldDB" id="A0A2A9E2J6"/>
<keyword evidence="2" id="KW-0285">Flavoprotein</keyword>
<dbReference type="PANTHER" id="PTHR43104:SF2">
    <property type="entry name" value="L-2-HYDROXYGLUTARATE DEHYDROGENASE, MITOCHONDRIAL"/>
    <property type="match status" value="1"/>
</dbReference>
<comment type="caution">
    <text evidence="7">The sequence shown here is derived from an EMBL/GenBank/DDBJ whole genome shotgun (WGS) entry which is preliminary data.</text>
</comment>
<evidence type="ECO:0000256" key="4">
    <source>
        <dbReference type="ARBA" id="ARBA00023002"/>
    </source>
</evidence>
<evidence type="ECO:0000256" key="3">
    <source>
        <dbReference type="ARBA" id="ARBA00022827"/>
    </source>
</evidence>
<dbReference type="EMBL" id="PDJG01000001">
    <property type="protein sequence ID" value="PFG32432.1"/>
    <property type="molecule type" value="Genomic_DNA"/>
</dbReference>
<dbReference type="GO" id="GO:0005737">
    <property type="term" value="C:cytoplasm"/>
    <property type="evidence" value="ECO:0007669"/>
    <property type="project" value="TreeGrafter"/>
</dbReference>
<feature type="domain" description="FAD dependent oxidoreductase" evidence="6">
    <location>
        <begin position="3"/>
        <end position="394"/>
    </location>
</feature>
<keyword evidence="4" id="KW-0560">Oxidoreductase</keyword>
<organism evidence="7 8">
    <name type="scientific">Sanguibacter antarcticus</name>
    <dbReference type="NCBI Taxonomy" id="372484"/>
    <lineage>
        <taxon>Bacteria</taxon>
        <taxon>Bacillati</taxon>
        <taxon>Actinomycetota</taxon>
        <taxon>Actinomycetes</taxon>
        <taxon>Micrococcales</taxon>
        <taxon>Sanguibacteraceae</taxon>
        <taxon>Sanguibacter</taxon>
    </lineage>
</organism>